<sequence>MRRRLNLIPPLCAGLLSLLLLSACERQASAPAPVAEGAPEPADGLTPPVDVQARLDAYVEVPLEADLSGLSEMQRRMVGKLIEAAQAIDPIFWEQSWGQPESLLSRVSGAAQREYVQINYGPWDRLNGDEPFIAGIGPRPAGARFYPEDMTREEFEAATLADKSGLYALLRRDDDGKLMTVPYHQAYAAQLEIAANHLREAAELAEDSGFRRYLELRADALLDDDYQPSDFAWMDMKSNPVDIIIGPIETYEDQLFGYKAAFESYVLIKDVEWSERLARFAEYLPELQRELPVPEPYRAETPGSDADLNAYYAVYYAGDANVGAKTIAINLPNDEQVQLEKGTRRLQLENVMQAKFDKIMLPIAEVLIADEQQDNLSFDAFFQNTMFHEVAHGLGIKNTLDGAGTVRKALKEYASAFEEGKADVLGLYMVTKLAQKGELEESQLMDNYVTFLAGIFRSVRFGASDAHAKANMVRFNFFKSQGAFTRDEETGRYSVNFDRMQQAMNDLSAKLLKVQGDGDYAEAERMSIGMGKIGEPLASDLKRLSAADIPVDIRFRQGADVLGLQAE</sequence>
<evidence type="ECO:0000313" key="5">
    <source>
        <dbReference type="Proteomes" id="UP001254608"/>
    </source>
</evidence>
<dbReference type="EMBL" id="JAVRIC010000015">
    <property type="protein sequence ID" value="MDT0497933.1"/>
    <property type="molecule type" value="Genomic_DNA"/>
</dbReference>
<accession>A0ABU2WJ80</accession>
<name>A0ABU2WJ80_9GAMM</name>
<comment type="caution">
    <text evidence="4">The sequence shown here is derived from an EMBL/GenBank/DDBJ whole genome shotgun (WGS) entry which is preliminary data.</text>
</comment>
<dbReference type="Pfam" id="PF03571">
    <property type="entry name" value="Peptidase_M49"/>
    <property type="match status" value="1"/>
</dbReference>
<dbReference type="Gene3D" id="3.30.540.30">
    <property type="match status" value="1"/>
</dbReference>
<dbReference type="Proteomes" id="UP001254608">
    <property type="component" value="Unassembled WGS sequence"/>
</dbReference>
<evidence type="ECO:0000256" key="3">
    <source>
        <dbReference type="SAM" id="SignalP"/>
    </source>
</evidence>
<dbReference type="InterPro" id="IPR039461">
    <property type="entry name" value="Peptidase_M49"/>
</dbReference>
<organism evidence="4 5">
    <name type="scientific">Banduia mediterranea</name>
    <dbReference type="NCBI Taxonomy" id="3075609"/>
    <lineage>
        <taxon>Bacteria</taxon>
        <taxon>Pseudomonadati</taxon>
        <taxon>Pseudomonadota</taxon>
        <taxon>Gammaproteobacteria</taxon>
        <taxon>Nevskiales</taxon>
        <taxon>Algiphilaceae</taxon>
        <taxon>Banduia</taxon>
    </lineage>
</organism>
<keyword evidence="5" id="KW-1185">Reference proteome</keyword>
<proteinExistence type="predicted"/>
<feature type="signal peptide" evidence="3">
    <location>
        <begin position="1"/>
        <end position="28"/>
    </location>
</feature>
<keyword evidence="1" id="KW-0479">Metal-binding</keyword>
<gene>
    <name evidence="4" type="ORF">RM530_11245</name>
</gene>
<keyword evidence="2" id="KW-0378">Hydrolase</keyword>
<dbReference type="PANTHER" id="PTHR23422">
    <property type="entry name" value="DIPEPTIDYL PEPTIDASE III-RELATED"/>
    <property type="match status" value="1"/>
</dbReference>
<reference evidence="4 5" key="1">
    <citation type="submission" date="2023-09" db="EMBL/GenBank/DDBJ databases">
        <authorList>
            <person name="Rey-Velasco X."/>
        </authorList>
    </citation>
    <scope>NUCLEOTIDE SEQUENCE [LARGE SCALE GENOMIC DNA]</scope>
    <source>
        <strain evidence="4 5">W345</strain>
    </source>
</reference>
<keyword evidence="3" id="KW-0732">Signal</keyword>
<evidence type="ECO:0000256" key="1">
    <source>
        <dbReference type="ARBA" id="ARBA00022723"/>
    </source>
</evidence>
<evidence type="ECO:0000313" key="4">
    <source>
        <dbReference type="EMBL" id="MDT0497933.1"/>
    </source>
</evidence>
<dbReference type="PANTHER" id="PTHR23422:SF9">
    <property type="entry name" value="ZN-DEPENDENT HYDROLASE"/>
    <property type="match status" value="1"/>
</dbReference>
<feature type="chain" id="PRO_5046274591" description="Zn-dependent hydrolase" evidence="3">
    <location>
        <begin position="29"/>
        <end position="567"/>
    </location>
</feature>
<dbReference type="RefSeq" id="WP_311365326.1">
    <property type="nucleotide sequence ID" value="NZ_JAVRIC010000015.1"/>
</dbReference>
<protein>
    <recommendedName>
        <fullName evidence="6">Zn-dependent hydrolase</fullName>
    </recommendedName>
</protein>
<dbReference type="PROSITE" id="PS51257">
    <property type="entry name" value="PROKAR_LIPOPROTEIN"/>
    <property type="match status" value="1"/>
</dbReference>
<evidence type="ECO:0000256" key="2">
    <source>
        <dbReference type="ARBA" id="ARBA00022801"/>
    </source>
</evidence>
<evidence type="ECO:0008006" key="6">
    <source>
        <dbReference type="Google" id="ProtNLM"/>
    </source>
</evidence>